<gene>
    <name evidence="3" type="ORF">ACZ87_00302</name>
</gene>
<feature type="coiled-coil region" evidence="1">
    <location>
        <begin position="170"/>
        <end position="197"/>
    </location>
</feature>
<dbReference type="Proteomes" id="UP000244334">
    <property type="component" value="Unassembled WGS sequence"/>
</dbReference>
<keyword evidence="1" id="KW-0175">Coiled coil</keyword>
<sequence>MKKYFANEQIKELNSRYLKIVLKMDLEGKFQEQRSGFMANIIQSMITDCEEWDLNSQFNIHHISEQFTSALTKANEKFENENHHNLIFIILFRFYCENQLYKSYESMDPYSTIREFMKENIDKFSEVQPDQIKYVLYEMPTSILKFIMSGQDFGTMRDFLRTKELASQYKEVWDKEILKKQNEVNNLRESLEKYKTGFNFVALYSGFSNLGKMKKSELRWARFFMLIIGVAIPSVMMYSLWHFVNKTYAFASLNELIIFAPASAITLVLLYYFRVSLATYNSVRAQLMQIELRKSLCQFIQDYSRYSSEISKDNSNLLSKFEDVIFSNIMTSEDKIPSTFDGIEQIATLIKAVKIK</sequence>
<evidence type="ECO:0000313" key="3">
    <source>
        <dbReference type="EMBL" id="RAP72878.1"/>
    </source>
</evidence>
<reference evidence="3" key="1">
    <citation type="submission" date="2018-04" db="EMBL/GenBank/DDBJ databases">
        <title>Genomes of the Obligate Erwinia dacicola and Facultative Enterobacter sp. OLF Endosymbionts of the Olive Fruit fly, Bactrocera oleae.</title>
        <authorList>
            <person name="Estes A.M."/>
            <person name="Hearn D.J."/>
            <person name="Agarwal S."/>
            <person name="Pierson E.A."/>
            <person name="Dunning-Hotopp J.C."/>
        </authorList>
    </citation>
    <scope>NUCLEOTIDE SEQUENCE [LARGE SCALE GENOMIC DNA]</scope>
    <source>
        <strain evidence="3">Oroville</strain>
    </source>
</reference>
<organism evidence="3 4">
    <name type="scientific">Candidatus Erwinia dacicola</name>
    <dbReference type="NCBI Taxonomy" id="252393"/>
    <lineage>
        <taxon>Bacteria</taxon>
        <taxon>Pseudomonadati</taxon>
        <taxon>Pseudomonadota</taxon>
        <taxon>Gammaproteobacteria</taxon>
        <taxon>Enterobacterales</taxon>
        <taxon>Erwiniaceae</taxon>
        <taxon>Erwinia</taxon>
    </lineage>
</organism>
<keyword evidence="4" id="KW-1185">Reference proteome</keyword>
<feature type="transmembrane region" description="Helical" evidence="2">
    <location>
        <begin position="256"/>
        <end position="273"/>
    </location>
</feature>
<evidence type="ECO:0000313" key="4">
    <source>
        <dbReference type="Proteomes" id="UP000244334"/>
    </source>
</evidence>
<dbReference type="RefSeq" id="WP_162475326.1">
    <property type="nucleotide sequence ID" value="NZ_LJAM02000009.1"/>
</dbReference>
<keyword evidence="2" id="KW-0812">Transmembrane</keyword>
<evidence type="ECO:0000256" key="1">
    <source>
        <dbReference type="SAM" id="Coils"/>
    </source>
</evidence>
<keyword evidence="2" id="KW-0472">Membrane</keyword>
<protein>
    <submittedName>
        <fullName evidence="3">Uncharacterized protein</fullName>
    </submittedName>
</protein>
<dbReference type="EMBL" id="LJAM02000009">
    <property type="protein sequence ID" value="RAP72878.1"/>
    <property type="molecule type" value="Genomic_DNA"/>
</dbReference>
<proteinExistence type="predicted"/>
<name>A0A328TQZ1_9GAMM</name>
<dbReference type="AlphaFoldDB" id="A0A328TQZ1"/>
<feature type="transmembrane region" description="Helical" evidence="2">
    <location>
        <begin position="223"/>
        <end position="244"/>
    </location>
</feature>
<keyword evidence="2" id="KW-1133">Transmembrane helix</keyword>
<comment type="caution">
    <text evidence="3">The sequence shown here is derived from an EMBL/GenBank/DDBJ whole genome shotgun (WGS) entry which is preliminary data.</text>
</comment>
<evidence type="ECO:0000256" key="2">
    <source>
        <dbReference type="SAM" id="Phobius"/>
    </source>
</evidence>
<accession>A0A328TQZ1</accession>